<evidence type="ECO:0000256" key="1">
    <source>
        <dbReference type="ARBA" id="ARBA00000085"/>
    </source>
</evidence>
<keyword evidence="4" id="KW-0808">Transferase</keyword>
<dbReference type="GO" id="GO:0000155">
    <property type="term" value="F:phosphorelay sensor kinase activity"/>
    <property type="evidence" value="ECO:0007669"/>
    <property type="project" value="InterPro"/>
</dbReference>
<dbReference type="EMBL" id="JANYMP010000021">
    <property type="protein sequence ID" value="MCS7481936.1"/>
    <property type="molecule type" value="Genomic_DNA"/>
</dbReference>
<sequence>MTTEDTTWPTAARWAIRFGPLVVALVALLFLFEPRGVLTPGVWVVALVGGALVVPGGRWPLAVSLAQSGLLLVSVVAVPPSIGITQLLAGAALGELAVRRPWLPYLACGTAMACGVGAFYLASQPDAEPVPTVLRVLIMVGGPVLAGRHLRSLRELAQRYRRDGLDAVRLRDAEVRAAREAERTSIARELHDLVAHHVSSIVLRVGVARHVPPDPEAFRAALDDVHESGTDALRDLRELVSVLRAPGASDVALLSPDGLDPALRQAVERCEQAGFDVTDAISERGGGLDSVRRLAVLRIVQESLTNVMRHARPGSTVEVDVRGTADHVEIGVFNDGAPVRRVDGPSGHGLIGMAERVTVLGGTFSAGPTPTGWRVAARFPRAGSAVHR</sequence>
<dbReference type="GO" id="GO:0016020">
    <property type="term" value="C:membrane"/>
    <property type="evidence" value="ECO:0007669"/>
    <property type="project" value="InterPro"/>
</dbReference>
<feature type="transmembrane region" description="Helical" evidence="9">
    <location>
        <begin position="102"/>
        <end position="121"/>
    </location>
</feature>
<evidence type="ECO:0000256" key="6">
    <source>
        <dbReference type="ARBA" id="ARBA00022777"/>
    </source>
</evidence>
<organism evidence="11 12">
    <name type="scientific">Umezawaea endophytica</name>
    <dbReference type="NCBI Taxonomy" id="1654476"/>
    <lineage>
        <taxon>Bacteria</taxon>
        <taxon>Bacillati</taxon>
        <taxon>Actinomycetota</taxon>
        <taxon>Actinomycetes</taxon>
        <taxon>Pseudonocardiales</taxon>
        <taxon>Pseudonocardiaceae</taxon>
        <taxon>Umezawaea</taxon>
    </lineage>
</organism>
<accession>A0A9X3AI24</accession>
<feature type="transmembrane region" description="Helical" evidence="9">
    <location>
        <begin position="133"/>
        <end position="150"/>
    </location>
</feature>
<dbReference type="InterPro" id="IPR036890">
    <property type="entry name" value="HATPase_C_sf"/>
</dbReference>
<comment type="caution">
    <text evidence="11">The sequence shown here is derived from an EMBL/GenBank/DDBJ whole genome shotgun (WGS) entry which is preliminary data.</text>
</comment>
<dbReference type="PANTHER" id="PTHR24421:SF10">
    <property type="entry name" value="NITRATE_NITRITE SENSOR PROTEIN NARQ"/>
    <property type="match status" value="1"/>
</dbReference>
<dbReference type="RefSeq" id="WP_259627421.1">
    <property type="nucleotide sequence ID" value="NZ_JANYMP010000021.1"/>
</dbReference>
<evidence type="ECO:0000313" key="12">
    <source>
        <dbReference type="Proteomes" id="UP001141259"/>
    </source>
</evidence>
<dbReference type="InterPro" id="IPR011712">
    <property type="entry name" value="Sig_transdc_His_kin_sub3_dim/P"/>
</dbReference>
<evidence type="ECO:0000259" key="10">
    <source>
        <dbReference type="Pfam" id="PF07730"/>
    </source>
</evidence>
<proteinExistence type="predicted"/>
<dbReference type="GO" id="GO:0005524">
    <property type="term" value="F:ATP binding"/>
    <property type="evidence" value="ECO:0007669"/>
    <property type="project" value="UniProtKB-KW"/>
</dbReference>
<reference evidence="11" key="1">
    <citation type="submission" date="2022-08" db="EMBL/GenBank/DDBJ databases">
        <authorList>
            <person name="Tistechok S."/>
            <person name="Samborskyy M."/>
            <person name="Roman I."/>
        </authorList>
    </citation>
    <scope>NUCLEOTIDE SEQUENCE</scope>
    <source>
        <strain evidence="11">DSM 103496</strain>
    </source>
</reference>
<name>A0A9X3AI24_9PSEU</name>
<keyword evidence="9" id="KW-0812">Transmembrane</keyword>
<dbReference type="CDD" id="cd16917">
    <property type="entry name" value="HATPase_UhpB-NarQ-NarX-like"/>
    <property type="match status" value="1"/>
</dbReference>
<comment type="catalytic activity">
    <reaction evidence="1">
        <text>ATP + protein L-histidine = ADP + protein N-phospho-L-histidine.</text>
        <dbReference type="EC" id="2.7.13.3"/>
    </reaction>
</comment>
<feature type="transmembrane region" description="Helical" evidence="9">
    <location>
        <begin position="37"/>
        <end position="57"/>
    </location>
</feature>
<feature type="transmembrane region" description="Helical" evidence="9">
    <location>
        <begin position="14"/>
        <end position="32"/>
    </location>
</feature>
<keyword evidence="8" id="KW-0902">Two-component regulatory system</keyword>
<evidence type="ECO:0000256" key="4">
    <source>
        <dbReference type="ARBA" id="ARBA00022679"/>
    </source>
</evidence>
<evidence type="ECO:0000256" key="3">
    <source>
        <dbReference type="ARBA" id="ARBA00022553"/>
    </source>
</evidence>
<keyword evidence="12" id="KW-1185">Reference proteome</keyword>
<evidence type="ECO:0000256" key="7">
    <source>
        <dbReference type="ARBA" id="ARBA00022840"/>
    </source>
</evidence>
<dbReference type="Gene3D" id="3.30.565.10">
    <property type="entry name" value="Histidine kinase-like ATPase, C-terminal domain"/>
    <property type="match status" value="1"/>
</dbReference>
<dbReference type="PANTHER" id="PTHR24421">
    <property type="entry name" value="NITRATE/NITRITE SENSOR PROTEIN NARX-RELATED"/>
    <property type="match status" value="1"/>
</dbReference>
<dbReference type="Pfam" id="PF07730">
    <property type="entry name" value="HisKA_3"/>
    <property type="match status" value="1"/>
</dbReference>
<dbReference type="EC" id="2.7.13.3" evidence="2"/>
<keyword evidence="5" id="KW-0547">Nucleotide-binding</keyword>
<keyword evidence="9" id="KW-0472">Membrane</keyword>
<keyword evidence="6 11" id="KW-0418">Kinase</keyword>
<protein>
    <recommendedName>
        <fullName evidence="2">histidine kinase</fullName>
        <ecNumber evidence="2">2.7.13.3</ecNumber>
    </recommendedName>
</protein>
<gene>
    <name evidence="11" type="ORF">NZH93_34225</name>
</gene>
<evidence type="ECO:0000256" key="9">
    <source>
        <dbReference type="SAM" id="Phobius"/>
    </source>
</evidence>
<keyword evidence="9" id="KW-1133">Transmembrane helix</keyword>
<keyword evidence="7" id="KW-0067">ATP-binding</keyword>
<dbReference type="AlphaFoldDB" id="A0A9X3AI24"/>
<evidence type="ECO:0000256" key="2">
    <source>
        <dbReference type="ARBA" id="ARBA00012438"/>
    </source>
</evidence>
<dbReference type="Gene3D" id="1.20.5.1930">
    <property type="match status" value="1"/>
</dbReference>
<dbReference type="InterPro" id="IPR050482">
    <property type="entry name" value="Sensor_HK_TwoCompSys"/>
</dbReference>
<feature type="domain" description="Signal transduction histidine kinase subgroup 3 dimerisation and phosphoacceptor" evidence="10">
    <location>
        <begin position="182"/>
        <end position="247"/>
    </location>
</feature>
<evidence type="ECO:0000313" key="11">
    <source>
        <dbReference type="EMBL" id="MCS7481936.1"/>
    </source>
</evidence>
<dbReference type="SUPFAM" id="SSF55874">
    <property type="entry name" value="ATPase domain of HSP90 chaperone/DNA topoisomerase II/histidine kinase"/>
    <property type="match status" value="1"/>
</dbReference>
<keyword evidence="3" id="KW-0597">Phosphoprotein</keyword>
<evidence type="ECO:0000256" key="5">
    <source>
        <dbReference type="ARBA" id="ARBA00022741"/>
    </source>
</evidence>
<evidence type="ECO:0000256" key="8">
    <source>
        <dbReference type="ARBA" id="ARBA00023012"/>
    </source>
</evidence>
<dbReference type="Proteomes" id="UP001141259">
    <property type="component" value="Unassembled WGS sequence"/>
</dbReference>
<feature type="transmembrane region" description="Helical" evidence="9">
    <location>
        <begin position="69"/>
        <end position="90"/>
    </location>
</feature>
<dbReference type="GO" id="GO:0046983">
    <property type="term" value="F:protein dimerization activity"/>
    <property type="evidence" value="ECO:0007669"/>
    <property type="project" value="InterPro"/>
</dbReference>